<keyword evidence="5" id="KW-0833">Ubl conjugation pathway</keyword>
<dbReference type="EMBL" id="VWYJ01017672">
    <property type="protein sequence ID" value="NXQ99227.1"/>
    <property type="molecule type" value="Genomic_DNA"/>
</dbReference>
<feature type="compositionally biased region" description="Polar residues" evidence="8">
    <location>
        <begin position="592"/>
        <end position="603"/>
    </location>
</feature>
<feature type="region of interest" description="Disordered" evidence="8">
    <location>
        <begin position="658"/>
        <end position="790"/>
    </location>
</feature>
<evidence type="ECO:0000256" key="5">
    <source>
        <dbReference type="ARBA" id="ARBA00022786"/>
    </source>
</evidence>
<feature type="compositionally biased region" description="Basic residues" evidence="8">
    <location>
        <begin position="769"/>
        <end position="781"/>
    </location>
</feature>
<dbReference type="Pfam" id="PF00443">
    <property type="entry name" value="UCH"/>
    <property type="match status" value="1"/>
</dbReference>
<evidence type="ECO:0000256" key="6">
    <source>
        <dbReference type="ARBA" id="ARBA00022801"/>
    </source>
</evidence>
<comment type="catalytic activity">
    <reaction evidence="1">
        <text>Thiol-dependent hydrolysis of ester, thioester, amide, peptide and isopeptide bonds formed by the C-terminal Gly of ubiquitin (a 76-residue protein attached to proteins as an intracellular targeting signal).</text>
        <dbReference type="EC" id="3.4.19.12"/>
    </reaction>
</comment>
<feature type="compositionally biased region" description="Polar residues" evidence="8">
    <location>
        <begin position="470"/>
        <end position="482"/>
    </location>
</feature>
<evidence type="ECO:0000256" key="1">
    <source>
        <dbReference type="ARBA" id="ARBA00000707"/>
    </source>
</evidence>
<evidence type="ECO:0000256" key="2">
    <source>
        <dbReference type="ARBA" id="ARBA00012759"/>
    </source>
</evidence>
<feature type="compositionally biased region" description="Polar residues" evidence="8">
    <location>
        <begin position="431"/>
        <end position="452"/>
    </location>
</feature>
<evidence type="ECO:0000313" key="11">
    <source>
        <dbReference type="Proteomes" id="UP000539599"/>
    </source>
</evidence>
<feature type="region of interest" description="Disordered" evidence="8">
    <location>
        <begin position="377"/>
        <end position="414"/>
    </location>
</feature>
<dbReference type="FunFam" id="3.90.70.10:FF:000016">
    <property type="entry name" value="Ubiquitin carboxyl-terminal hydrolase 36"/>
    <property type="match status" value="1"/>
</dbReference>
<feature type="region of interest" description="Disordered" evidence="8">
    <location>
        <begin position="431"/>
        <end position="621"/>
    </location>
</feature>
<proteinExistence type="predicted"/>
<dbReference type="AlphaFoldDB" id="A0A7L2HIM2"/>
<dbReference type="CDD" id="cd02661">
    <property type="entry name" value="Peptidase_C19E"/>
    <property type="match status" value="1"/>
</dbReference>
<feature type="domain" description="USP" evidence="9">
    <location>
        <begin position="1"/>
        <end position="290"/>
    </location>
</feature>
<dbReference type="Gene3D" id="3.90.70.10">
    <property type="entry name" value="Cysteine proteinases"/>
    <property type="match status" value="1"/>
</dbReference>
<feature type="compositionally biased region" description="Polar residues" evidence="8">
    <location>
        <begin position="658"/>
        <end position="672"/>
    </location>
</feature>
<dbReference type="GO" id="GO:0004843">
    <property type="term" value="F:cysteine-type deubiquitinase activity"/>
    <property type="evidence" value="ECO:0007669"/>
    <property type="project" value="UniProtKB-EC"/>
</dbReference>
<dbReference type="Proteomes" id="UP000539599">
    <property type="component" value="Unassembled WGS sequence"/>
</dbReference>
<dbReference type="GO" id="GO:0005829">
    <property type="term" value="C:cytosol"/>
    <property type="evidence" value="ECO:0007669"/>
    <property type="project" value="TreeGrafter"/>
</dbReference>
<dbReference type="GO" id="GO:0006508">
    <property type="term" value="P:proteolysis"/>
    <property type="evidence" value="ECO:0007669"/>
    <property type="project" value="UniProtKB-KW"/>
</dbReference>
<gene>
    <name evidence="10" type="primary">Usp36</name>
    <name evidence="10" type="ORF">SAGSER_R04139</name>
</gene>
<keyword evidence="4" id="KW-0645">Protease</keyword>
<dbReference type="PANTHER" id="PTHR24006:SF653">
    <property type="entry name" value="UBIQUITIN CARBOXYL-TERMINAL HYDROLASE 36"/>
    <property type="match status" value="1"/>
</dbReference>
<dbReference type="PANTHER" id="PTHR24006">
    <property type="entry name" value="UBIQUITIN CARBOXYL-TERMINAL HYDROLASE"/>
    <property type="match status" value="1"/>
</dbReference>
<dbReference type="InterPro" id="IPR018200">
    <property type="entry name" value="USP_CS"/>
</dbReference>
<accession>A0A7L2HIM2</accession>
<dbReference type="PROSITE" id="PS50235">
    <property type="entry name" value="USP_3"/>
    <property type="match status" value="1"/>
</dbReference>
<name>A0A7L2HIM2_SAGSE</name>
<dbReference type="GO" id="GO:0005634">
    <property type="term" value="C:nucleus"/>
    <property type="evidence" value="ECO:0007669"/>
    <property type="project" value="TreeGrafter"/>
</dbReference>
<evidence type="ECO:0000313" key="10">
    <source>
        <dbReference type="EMBL" id="NXQ99227.1"/>
    </source>
</evidence>
<organism evidence="10 11">
    <name type="scientific">Sagittarius serpentarius</name>
    <name type="common">Secretary bird</name>
    <dbReference type="NCBI Taxonomy" id="56258"/>
    <lineage>
        <taxon>Eukaryota</taxon>
        <taxon>Metazoa</taxon>
        <taxon>Chordata</taxon>
        <taxon>Craniata</taxon>
        <taxon>Vertebrata</taxon>
        <taxon>Euteleostomi</taxon>
        <taxon>Archelosauria</taxon>
        <taxon>Archosauria</taxon>
        <taxon>Dinosauria</taxon>
        <taxon>Saurischia</taxon>
        <taxon>Theropoda</taxon>
        <taxon>Coelurosauria</taxon>
        <taxon>Aves</taxon>
        <taxon>Neognathae</taxon>
        <taxon>Neoaves</taxon>
        <taxon>Telluraves</taxon>
        <taxon>Accipitrimorphae</taxon>
        <taxon>Accipitriformes</taxon>
        <taxon>Sagittariidae</taxon>
        <taxon>Sagittarius</taxon>
    </lineage>
</organism>
<evidence type="ECO:0000256" key="7">
    <source>
        <dbReference type="ARBA" id="ARBA00022807"/>
    </source>
</evidence>
<dbReference type="EC" id="3.4.19.12" evidence="2"/>
<evidence type="ECO:0000256" key="8">
    <source>
        <dbReference type="SAM" id="MobiDB-lite"/>
    </source>
</evidence>
<dbReference type="InterPro" id="IPR001394">
    <property type="entry name" value="Peptidase_C19_UCH"/>
</dbReference>
<evidence type="ECO:0000256" key="3">
    <source>
        <dbReference type="ARBA" id="ARBA00022553"/>
    </source>
</evidence>
<dbReference type="SUPFAM" id="SSF54001">
    <property type="entry name" value="Cysteine proteinases"/>
    <property type="match status" value="1"/>
</dbReference>
<dbReference type="InterPro" id="IPR038765">
    <property type="entry name" value="Papain-like_cys_pep_sf"/>
</dbReference>
<keyword evidence="3" id="KW-0597">Phosphoprotein</keyword>
<comment type="caution">
    <text evidence="10">The sequence shown here is derived from an EMBL/GenBank/DDBJ whole genome shotgun (WGS) entry which is preliminary data.</text>
</comment>
<sequence>STVQCLTYTPPLANYLLSREHGRTCQQIGFCMMCVMQHHTIQAFANSGNTIKPVSFIHDLKNIAQHIHFRRQEDAHEFLRYTIDAMQKACLNGCTKLDRQTQATTLVHQIFGGYLRSRVMCLACGNVSDTYDPYLDMSLEIGVLQQDLQRALELFVKPDLLGGENAYMCAKCKKKVSASKRFTIHRASNVLTLSLKRFADFGGGKITKDVGYPEFLNIRPYMSQNKGDPVMYELYAVLVHSGYSCHAGHYYCYVKASNGQWYQMNDDLVRCSNIKVVLNQQAYVLFYLRIPTPKKSPEGPIAKAASSLHGCSGGGVSDQVKKTVTNGPLSSPLMGQRPDMLPGKKLQGPDEVGVPVARSTFGMEPKLPNLTAAPKLAAGSLSPKQPGKATHKATALPDDTACKPKKQLSFPQLPPVPRAVQGFCNTSNPSWAKAGLSQQSSWEGEQPPTSSKLLLEPSREPRGSGENARTLEQASRSSSTASPAHGTLGKLAKASQEAKSRTSGFCTSQETDCGTGLPAAPSTKQAAPKDSKRAKLKSSPLASSALEPSSIMSPPPAKKLALSVKKGSTPQKVSGSDCHTPPHPELADRTYPANTTHPNSTPQPFGKLRVGRKRGAPTPDLAFRSCQPLFLSLGLSSSALKLPNPEKPAVSFVLSSAPQVPTSPLTNSSTAYPSHYLSPCSREKGPSQVTPGSSKKRQQKQHHGADSSLRALSVKGKDEVSKPPRKKKKLPKGTCGGREGLGCRDLESSPKQQVSDPSMYLDMEPISSLRKKRRRREKRKERCSGTLSSDSLPLPLPVSAVAAGSWDSQAGNRCRRCLAAPSPEPSCEAGMAPGSQTGSSVVEELLKNSLDKAYGKQVLTWEGEPSAVSWYATQDAVQARSKTIIDDWDKEYDRGKVKKIKKLRRERRRCLHPFQRRQRKCSFWSVTHPAKVGGPSCRL</sequence>
<keyword evidence="11" id="KW-1185">Reference proteome</keyword>
<dbReference type="PROSITE" id="PS00973">
    <property type="entry name" value="USP_2"/>
    <property type="match status" value="1"/>
</dbReference>
<reference evidence="10 11" key="1">
    <citation type="submission" date="2019-09" db="EMBL/GenBank/DDBJ databases">
        <title>Bird 10,000 Genomes (B10K) Project - Family phase.</title>
        <authorList>
            <person name="Zhang G."/>
        </authorList>
    </citation>
    <scope>NUCLEOTIDE SEQUENCE [LARGE SCALE GENOMIC DNA]</scope>
    <source>
        <strain evidence="10">B10K-DU-011-38</strain>
        <tissue evidence="10">Muscle</tissue>
    </source>
</reference>
<dbReference type="GO" id="GO:0042981">
    <property type="term" value="P:regulation of apoptotic process"/>
    <property type="evidence" value="ECO:0007669"/>
    <property type="project" value="TreeGrafter"/>
</dbReference>
<feature type="compositionally biased region" description="Low complexity" evidence="8">
    <location>
        <begin position="537"/>
        <end position="550"/>
    </location>
</feature>
<evidence type="ECO:0000256" key="4">
    <source>
        <dbReference type="ARBA" id="ARBA00022670"/>
    </source>
</evidence>
<feature type="non-terminal residue" evidence="10">
    <location>
        <position position="939"/>
    </location>
</feature>
<dbReference type="GO" id="GO:0016579">
    <property type="term" value="P:protein deubiquitination"/>
    <property type="evidence" value="ECO:0007669"/>
    <property type="project" value="InterPro"/>
</dbReference>
<keyword evidence="7" id="KW-0788">Thiol protease</keyword>
<feature type="compositionally biased region" description="Polar residues" evidence="8">
    <location>
        <begin position="501"/>
        <end position="512"/>
    </location>
</feature>
<feature type="region of interest" description="Disordered" evidence="8">
    <location>
        <begin position="326"/>
        <end position="353"/>
    </location>
</feature>
<dbReference type="InterPro" id="IPR028889">
    <property type="entry name" value="USP"/>
</dbReference>
<evidence type="ECO:0000259" key="9">
    <source>
        <dbReference type="PROSITE" id="PS50235"/>
    </source>
</evidence>
<protein>
    <recommendedName>
        <fullName evidence="2">ubiquitinyl hydrolase 1</fullName>
        <ecNumber evidence="2">3.4.19.12</ecNumber>
    </recommendedName>
</protein>
<feature type="non-terminal residue" evidence="10">
    <location>
        <position position="1"/>
    </location>
</feature>
<dbReference type="InterPro" id="IPR050164">
    <property type="entry name" value="Peptidase_C19"/>
</dbReference>
<keyword evidence="6 10" id="KW-0378">Hydrolase</keyword>